<sequence length="276" mass="29317">MTANATPSSRGRTWFHALAGLAESVEASLGTVLVADATLAGELVRMLAIVPDPQNRFPRARHGELGLDEGWALARHVRDAIAADSSGVKRPILAIVDVQSQAYGRLEALLGIHLALAAAVDAYAAARMAGHPVVALIVGTALSGGLLAHGAQAHRLLALDDPGVVIHAMRKQSAARITRRTVQELDELGKSVLPMAYDVRQYAKLGLLHELIAGIDADAPSVAQVGRVMERVAAAIAAIREHPGDLTSRLNNAEAQVHRTASIEVRRRLAEQWDQS</sequence>
<dbReference type="InterPro" id="IPR029045">
    <property type="entry name" value="ClpP/crotonase-like_dom_sf"/>
</dbReference>
<accession>A0AAU7C990</accession>
<dbReference type="Pfam" id="PF06833">
    <property type="entry name" value="MdcE"/>
    <property type="match status" value="1"/>
</dbReference>
<dbReference type="AlphaFoldDB" id="A0AAU7C990"/>
<organism evidence="1">
    <name type="scientific">Singulisphaera sp. Ch08</name>
    <dbReference type="NCBI Taxonomy" id="3120278"/>
    <lineage>
        <taxon>Bacteria</taxon>
        <taxon>Pseudomonadati</taxon>
        <taxon>Planctomycetota</taxon>
        <taxon>Planctomycetia</taxon>
        <taxon>Isosphaerales</taxon>
        <taxon>Isosphaeraceae</taxon>
        <taxon>Singulisphaera</taxon>
    </lineage>
</organism>
<dbReference type="RefSeq" id="WP_406694286.1">
    <property type="nucleotide sequence ID" value="NZ_CP155447.1"/>
</dbReference>
<dbReference type="GO" id="GO:0005975">
    <property type="term" value="P:carbohydrate metabolic process"/>
    <property type="evidence" value="ECO:0007669"/>
    <property type="project" value="InterPro"/>
</dbReference>
<dbReference type="EC" id="4.1.1.88" evidence="1"/>
<reference evidence="1" key="1">
    <citation type="submission" date="2024-05" db="EMBL/GenBank/DDBJ databases">
        <title>Planctomycetes of the genus Singulisphaera possess chitinolytic capabilities.</title>
        <authorList>
            <person name="Ivanova A."/>
        </authorList>
    </citation>
    <scope>NUCLEOTIDE SEQUENCE</scope>
    <source>
        <strain evidence="1">Ch08T</strain>
    </source>
</reference>
<dbReference type="SUPFAM" id="SSF52096">
    <property type="entry name" value="ClpP/crotonase"/>
    <property type="match status" value="1"/>
</dbReference>
<proteinExistence type="predicted"/>
<keyword evidence="1" id="KW-0456">Lyase</keyword>
<dbReference type="InterPro" id="IPR009648">
    <property type="entry name" value="Malonate_gamma"/>
</dbReference>
<dbReference type="GO" id="GO:0016829">
    <property type="term" value="F:lyase activity"/>
    <property type="evidence" value="ECO:0007669"/>
    <property type="project" value="UniProtKB-KW"/>
</dbReference>
<protein>
    <submittedName>
        <fullName evidence="1">Biotin-independent malonate decarboxylase subunit gamma</fullName>
        <ecNumber evidence="1">4.1.1.88</ecNumber>
    </submittedName>
</protein>
<gene>
    <name evidence="1" type="primary">mdcE</name>
    <name evidence="1" type="ORF">V5E97_24735</name>
</gene>
<name>A0AAU7C990_9BACT</name>
<dbReference type="EMBL" id="CP155447">
    <property type="protein sequence ID" value="XBH01547.1"/>
    <property type="molecule type" value="Genomic_DNA"/>
</dbReference>
<dbReference type="Gene3D" id="3.90.226.10">
    <property type="entry name" value="2-enoyl-CoA Hydratase, Chain A, domain 1"/>
    <property type="match status" value="1"/>
</dbReference>
<dbReference type="NCBIfam" id="TIGR03134">
    <property type="entry name" value="malonate_gamma"/>
    <property type="match status" value="1"/>
</dbReference>
<evidence type="ECO:0000313" key="1">
    <source>
        <dbReference type="EMBL" id="XBH01547.1"/>
    </source>
</evidence>